<proteinExistence type="inferred from homology"/>
<feature type="transmembrane region" description="Helical" evidence="6">
    <location>
        <begin position="148"/>
        <end position="167"/>
    </location>
</feature>
<dbReference type="VEuPathDB" id="TriTrypDB:ADEAN_000410100"/>
<comment type="subcellular location">
    <subcellularLocation>
        <location evidence="1">Membrane</location>
        <topology evidence="1">Multi-pass membrane protein</topology>
    </subcellularLocation>
</comment>
<dbReference type="EMBL" id="LR877151">
    <property type="protein sequence ID" value="CAD2216639.1"/>
    <property type="molecule type" value="Genomic_DNA"/>
</dbReference>
<keyword evidence="3 6" id="KW-0812">Transmembrane</keyword>
<feature type="transmembrane region" description="Helical" evidence="6">
    <location>
        <begin position="100"/>
        <end position="123"/>
    </location>
</feature>
<dbReference type="InterPro" id="IPR007881">
    <property type="entry name" value="UNC-50"/>
</dbReference>
<dbReference type="GO" id="GO:0000139">
    <property type="term" value="C:Golgi membrane"/>
    <property type="evidence" value="ECO:0007669"/>
    <property type="project" value="TreeGrafter"/>
</dbReference>
<feature type="transmembrane region" description="Helical" evidence="6">
    <location>
        <begin position="65"/>
        <end position="94"/>
    </location>
</feature>
<evidence type="ECO:0000256" key="4">
    <source>
        <dbReference type="ARBA" id="ARBA00022989"/>
    </source>
</evidence>
<comment type="similarity">
    <text evidence="2">Belongs to the unc-50 family.</text>
</comment>
<evidence type="ECO:0000256" key="1">
    <source>
        <dbReference type="ARBA" id="ARBA00004141"/>
    </source>
</evidence>
<accession>S9VAR0</accession>
<dbReference type="AlphaFoldDB" id="S9VAR0"/>
<sequence>MSDVLARVSSRLPPFFRRAIQLDQMEFDSALSQMFSLIVKPSVVSKMSKARNMTKDHFYRDDPAFLVFQFLFFVLSVMSYHFALGSGFFSLLYFISVQIFVYYLLFGVIVATGMLAMLNKYFLRSTVPSEVRREVEWRYCFDVHCNGYFVYFIWTKVIPYLMLPFILKTSFVPRVLANLLYLVGLSSYINVVFQGYLELPMITHQEKLMYPIAAFVFVILVITLFTSWNLIEMNVSSFWPPTK</sequence>
<keyword evidence="8" id="KW-1185">Reference proteome</keyword>
<dbReference type="Pfam" id="PF05216">
    <property type="entry name" value="UNC-50"/>
    <property type="match status" value="1"/>
</dbReference>
<evidence type="ECO:0000313" key="8">
    <source>
        <dbReference type="Proteomes" id="UP000515908"/>
    </source>
</evidence>
<evidence type="ECO:0000256" key="5">
    <source>
        <dbReference type="ARBA" id="ARBA00023136"/>
    </source>
</evidence>
<dbReference type="PANTHER" id="PTHR12841">
    <property type="entry name" value="PROTEIN UNC-50 HOMOLOG"/>
    <property type="match status" value="1"/>
</dbReference>
<feature type="transmembrane region" description="Helical" evidence="6">
    <location>
        <begin position="209"/>
        <end position="231"/>
    </location>
</feature>
<name>S9VAR0_9TRYP</name>
<keyword evidence="4 6" id="KW-1133">Transmembrane helix</keyword>
<gene>
    <name evidence="7" type="ORF">ADEAN_000410100</name>
</gene>
<evidence type="ECO:0000313" key="7">
    <source>
        <dbReference type="EMBL" id="CAD2216639.1"/>
    </source>
</evidence>
<evidence type="ECO:0000256" key="3">
    <source>
        <dbReference type="ARBA" id="ARBA00022692"/>
    </source>
</evidence>
<evidence type="ECO:0000256" key="6">
    <source>
        <dbReference type="SAM" id="Phobius"/>
    </source>
</evidence>
<dbReference type="PANTHER" id="PTHR12841:SF6">
    <property type="entry name" value="PROTEIN UNC-50 HOMOLOG"/>
    <property type="match status" value="1"/>
</dbReference>
<evidence type="ECO:0000256" key="2">
    <source>
        <dbReference type="ARBA" id="ARBA00006293"/>
    </source>
</evidence>
<dbReference type="OrthoDB" id="10027013at2759"/>
<organism evidence="7 8">
    <name type="scientific">Angomonas deanei</name>
    <dbReference type="NCBI Taxonomy" id="59799"/>
    <lineage>
        <taxon>Eukaryota</taxon>
        <taxon>Discoba</taxon>
        <taxon>Euglenozoa</taxon>
        <taxon>Kinetoplastea</taxon>
        <taxon>Metakinetoplastina</taxon>
        <taxon>Trypanosomatida</taxon>
        <taxon>Trypanosomatidae</taxon>
        <taxon>Strigomonadinae</taxon>
        <taxon>Angomonas</taxon>
    </lineage>
</organism>
<protein>
    <submittedName>
        <fullName evidence="7">UNC-50 family, putative</fullName>
    </submittedName>
</protein>
<dbReference type="Proteomes" id="UP000515908">
    <property type="component" value="Chromosome 07"/>
</dbReference>
<feature type="transmembrane region" description="Helical" evidence="6">
    <location>
        <begin position="179"/>
        <end position="197"/>
    </location>
</feature>
<reference evidence="7 8" key="1">
    <citation type="submission" date="2020-08" db="EMBL/GenBank/DDBJ databases">
        <authorList>
            <person name="Newling K."/>
            <person name="Davey J."/>
            <person name="Forrester S."/>
        </authorList>
    </citation>
    <scope>NUCLEOTIDE SEQUENCE [LARGE SCALE GENOMIC DNA]</scope>
    <source>
        <strain evidence="8">Crithidia deanei Carvalho (ATCC PRA-265)</strain>
    </source>
</reference>
<keyword evidence="5 6" id="KW-0472">Membrane</keyword>